<accession>A0A250JLG2</accession>
<dbReference type="AlphaFoldDB" id="A0A250JLG2"/>
<gene>
    <name evidence="1" type="ORF">MYMAC_000276</name>
</gene>
<dbReference type="OrthoDB" id="5522371at2"/>
<sequence>MGKSTDEHVINPDGTCPHVVVKENTEGGACLTGHDSSLDPSTCSYRWQALTESKQNRTALYNKTPTAGARQKPAPMGLLATSAYLSNRGNLYPGQYGAVIRLPEPGDWHLDGPTRDNMEDAAGRPIPRGQNFSKHTWPYWHNSHHLIPKGLFNETIAEIEDADCQTLIRLALLRAGYNINHHINVIILPQDLEVARVLGLPRHLILEDGSWMVEGSPKFDHLGYNWNVQDRLEPIINRYAKACDAELRKNCDTSEFKLSKEELEKLSRTCYRSVTSFGKTNPGEPISDMPKLPRR</sequence>
<proteinExistence type="predicted"/>
<evidence type="ECO:0000313" key="2">
    <source>
        <dbReference type="Proteomes" id="UP000217343"/>
    </source>
</evidence>
<dbReference type="KEGG" id="mmas:MYMAC_000276"/>
<reference evidence="1 2" key="1">
    <citation type="submission" date="2017-06" db="EMBL/GenBank/DDBJ databases">
        <title>Sequencing and comparative analysis of myxobacterial genomes.</title>
        <authorList>
            <person name="Rupp O."/>
            <person name="Goesmann A."/>
            <person name="Sogaard-Andersen L."/>
        </authorList>
    </citation>
    <scope>NUCLEOTIDE SEQUENCE [LARGE SCALE GENOMIC DNA]</scope>
    <source>
        <strain evidence="1 2">DSM 14697</strain>
    </source>
</reference>
<organism evidence="1 2">
    <name type="scientific">Corallococcus macrosporus DSM 14697</name>
    <dbReference type="NCBI Taxonomy" id="1189310"/>
    <lineage>
        <taxon>Bacteria</taxon>
        <taxon>Pseudomonadati</taxon>
        <taxon>Myxococcota</taxon>
        <taxon>Myxococcia</taxon>
        <taxon>Myxococcales</taxon>
        <taxon>Cystobacterineae</taxon>
        <taxon>Myxococcaceae</taxon>
        <taxon>Corallococcus</taxon>
    </lineage>
</organism>
<evidence type="ECO:0000313" key="1">
    <source>
        <dbReference type="EMBL" id="ATB44705.1"/>
    </source>
</evidence>
<dbReference type="RefSeq" id="WP_095956748.1">
    <property type="nucleotide sequence ID" value="NZ_CP022203.1"/>
</dbReference>
<dbReference type="Proteomes" id="UP000217343">
    <property type="component" value="Chromosome"/>
</dbReference>
<dbReference type="EMBL" id="CP022203">
    <property type="protein sequence ID" value="ATB44705.1"/>
    <property type="molecule type" value="Genomic_DNA"/>
</dbReference>
<protein>
    <submittedName>
        <fullName evidence="1">Uncharacterized protein</fullName>
    </submittedName>
</protein>
<keyword evidence="2" id="KW-1185">Reference proteome</keyword>
<name>A0A250JLG2_9BACT</name>